<evidence type="ECO:0000313" key="1">
    <source>
        <dbReference type="EMBL" id="MEE3851389.1"/>
    </source>
</evidence>
<protein>
    <submittedName>
        <fullName evidence="1">Uncharacterized protein</fullName>
    </submittedName>
</protein>
<dbReference type="EMBL" id="JAZDUF010000003">
    <property type="protein sequence ID" value="MEE3851389.1"/>
    <property type="molecule type" value="Genomic_DNA"/>
</dbReference>
<organism evidence="1 2">
    <name type="scientific">Gordonia sesuvii</name>
    <dbReference type="NCBI Taxonomy" id="3116777"/>
    <lineage>
        <taxon>Bacteria</taxon>
        <taxon>Bacillati</taxon>
        <taxon>Actinomycetota</taxon>
        <taxon>Actinomycetes</taxon>
        <taxon>Mycobacteriales</taxon>
        <taxon>Gordoniaceae</taxon>
        <taxon>Gordonia</taxon>
    </lineage>
</organism>
<reference evidence="1 2" key="1">
    <citation type="submission" date="2024-01" db="EMBL/GenBank/DDBJ databases">
        <title>Draft genome sequence of Gordonia sp. LSe1-13.</title>
        <authorList>
            <person name="Suphannarot A."/>
            <person name="Mingma R."/>
        </authorList>
    </citation>
    <scope>NUCLEOTIDE SEQUENCE [LARGE SCALE GENOMIC DNA]</scope>
    <source>
        <strain evidence="1 2">LSe1-13</strain>
    </source>
</reference>
<sequence>MMVVVPEEIDRLARVCRTQSRYVGDLNIAVAESMSEPSCRVVAALRAVDEPVVRIVRSLRDRLEKMGGALNAFTGTVVDHDTRSGRAISADR</sequence>
<evidence type="ECO:0000313" key="2">
    <source>
        <dbReference type="Proteomes" id="UP001347146"/>
    </source>
</evidence>
<dbReference type="RefSeq" id="WP_330433094.1">
    <property type="nucleotide sequence ID" value="NZ_JAZDUF010000003.1"/>
</dbReference>
<accession>A0ABU7ME58</accession>
<name>A0ABU7ME58_9ACTN</name>
<dbReference type="Proteomes" id="UP001347146">
    <property type="component" value="Unassembled WGS sequence"/>
</dbReference>
<keyword evidence="2" id="KW-1185">Reference proteome</keyword>
<proteinExistence type="predicted"/>
<comment type="caution">
    <text evidence="1">The sequence shown here is derived from an EMBL/GenBank/DDBJ whole genome shotgun (WGS) entry which is preliminary data.</text>
</comment>
<gene>
    <name evidence="1" type="ORF">VZC37_13670</name>
</gene>